<dbReference type="GO" id="GO:0000981">
    <property type="term" value="F:DNA-binding transcription factor activity, RNA polymerase II-specific"/>
    <property type="evidence" value="ECO:0007669"/>
    <property type="project" value="InterPro"/>
</dbReference>
<dbReference type="InterPro" id="IPR050797">
    <property type="entry name" value="Carb_Metab_Trans_Reg"/>
</dbReference>
<dbReference type="AlphaFoldDB" id="A0A7D8UYN3"/>
<evidence type="ECO:0000313" key="5">
    <source>
        <dbReference type="Proteomes" id="UP000473826"/>
    </source>
</evidence>
<evidence type="ECO:0000259" key="3">
    <source>
        <dbReference type="PROSITE" id="PS50048"/>
    </source>
</evidence>
<dbReference type="CDD" id="cd12148">
    <property type="entry name" value="fungal_TF_MHR"/>
    <property type="match status" value="1"/>
</dbReference>
<dbReference type="EMBL" id="QKWK01000014">
    <property type="protein sequence ID" value="TXT04789.1"/>
    <property type="molecule type" value="Genomic_DNA"/>
</dbReference>
<feature type="region of interest" description="Disordered" evidence="2">
    <location>
        <begin position="531"/>
        <end position="568"/>
    </location>
</feature>
<dbReference type="PROSITE" id="PS00463">
    <property type="entry name" value="ZN2_CY6_FUNGAL_1"/>
    <property type="match status" value="1"/>
</dbReference>
<dbReference type="Gene3D" id="4.10.240.10">
    <property type="entry name" value="Zn(2)-C6 fungal-type DNA-binding domain"/>
    <property type="match status" value="1"/>
</dbReference>
<comment type="caution">
    <text evidence="4">The sequence shown here is derived from an EMBL/GenBank/DDBJ whole genome shotgun (WGS) entry which is preliminary data.</text>
</comment>
<dbReference type="OrthoDB" id="2549591at2759"/>
<name>A0A7D8UYN3_VANHU</name>
<evidence type="ECO:0000313" key="4">
    <source>
        <dbReference type="EMBL" id="TXT04789.1"/>
    </source>
</evidence>
<dbReference type="CDD" id="cd00067">
    <property type="entry name" value="GAL4"/>
    <property type="match status" value="1"/>
</dbReference>
<feature type="region of interest" description="Disordered" evidence="2">
    <location>
        <begin position="50"/>
        <end position="89"/>
    </location>
</feature>
<dbReference type="SUPFAM" id="SSF57701">
    <property type="entry name" value="Zn2/Cys6 DNA-binding domain"/>
    <property type="match status" value="1"/>
</dbReference>
<keyword evidence="1" id="KW-0539">Nucleus</keyword>
<feature type="compositionally biased region" description="Low complexity" evidence="2">
    <location>
        <begin position="531"/>
        <end position="543"/>
    </location>
</feature>
<dbReference type="InterPro" id="IPR001138">
    <property type="entry name" value="Zn2Cys6_DnaBD"/>
</dbReference>
<accession>A0A7D8UYN3</accession>
<dbReference type="InterPro" id="IPR036864">
    <property type="entry name" value="Zn2-C6_fun-type_DNA-bd_sf"/>
</dbReference>
<proteinExistence type="predicted"/>
<sequence>MRAACDACRLRKVKCVTHAGAQQCVSCTSLNIQCAVTARARKRRVSSPIAAPGAIGPAAGAPPPAESSRHVPSASTSAPRPTRTSPRNHARLLGVPGLTAAALDACLECFFATVGRVFRISLPANIFLPRARVALYHATGLPVPAELEATPAASRLLVLAVACCGAPFCAFAALAEPLYNTCRVILSQPEIMDSASALDTIDAVLLLSELYVRSRHAASGTRQSPTTLDPLGKGTVVDLMFFHKLHIPLPDSPDHMRRQALFWTVFVHDAIRSASAHTCYRIGDEDYAWPSIVDLPGFPYTALSIAVRRVCDAHLSPKVKGAGYGDDEVESTLAMLLPLATKLTVSVDTVRTACTSEPTAATPTHAFRPLTAVEQLFMLSIGNWLRVVLWVAVQENDERHPGRVSKTMRASVEAATMAACEEMATLAELCVQYRLLLYAPRSIRNHMASFTLFLVRAFKAIDEPSVAESSKYFALAETLNRGIRTASMYPDSAALADTLRMALYHARVQTTDATRVAERGLQALKGESLPAEVAPTPTPAAGVGRVGRGHAADDSSIHDDNTDDDAFPGLVLPEQPAAVLGAAIASAPLSALFSSISPTAPTPEAWAATLDPSSASSPVDWSDLVFTLKECGFGLPFAPT</sequence>
<feature type="compositionally biased region" description="Basic and acidic residues" evidence="2">
    <location>
        <begin position="550"/>
        <end position="560"/>
    </location>
</feature>
<dbReference type="GO" id="GO:0008270">
    <property type="term" value="F:zinc ion binding"/>
    <property type="evidence" value="ECO:0007669"/>
    <property type="project" value="InterPro"/>
</dbReference>
<evidence type="ECO:0000256" key="2">
    <source>
        <dbReference type="SAM" id="MobiDB-lite"/>
    </source>
</evidence>
<gene>
    <name evidence="4" type="ORF">VHUM_04057</name>
</gene>
<dbReference type="Pfam" id="PF00172">
    <property type="entry name" value="Zn_clus"/>
    <property type="match status" value="1"/>
</dbReference>
<feature type="compositionally biased region" description="Low complexity" evidence="2">
    <location>
        <begin position="50"/>
        <end position="59"/>
    </location>
</feature>
<feature type="compositionally biased region" description="Polar residues" evidence="2">
    <location>
        <begin position="73"/>
        <end position="87"/>
    </location>
</feature>
<organism evidence="4 5">
    <name type="scientific">Vanrija humicola</name>
    <name type="common">Yeast</name>
    <name type="synonym">Cryptococcus humicola</name>
    <dbReference type="NCBI Taxonomy" id="5417"/>
    <lineage>
        <taxon>Eukaryota</taxon>
        <taxon>Fungi</taxon>
        <taxon>Dikarya</taxon>
        <taxon>Basidiomycota</taxon>
        <taxon>Agaricomycotina</taxon>
        <taxon>Tremellomycetes</taxon>
        <taxon>Trichosporonales</taxon>
        <taxon>Trichosporonaceae</taxon>
        <taxon>Vanrija</taxon>
    </lineage>
</organism>
<dbReference type="Proteomes" id="UP000473826">
    <property type="component" value="Unassembled WGS sequence"/>
</dbReference>
<dbReference type="PROSITE" id="PS50048">
    <property type="entry name" value="ZN2_CY6_FUNGAL_2"/>
    <property type="match status" value="1"/>
</dbReference>
<dbReference type="PANTHER" id="PTHR31668">
    <property type="entry name" value="GLUCOSE TRANSPORT TRANSCRIPTION REGULATOR RGT1-RELATED-RELATED"/>
    <property type="match status" value="1"/>
</dbReference>
<protein>
    <recommendedName>
        <fullName evidence="3">Zn(2)-C6 fungal-type domain-containing protein</fullName>
    </recommendedName>
</protein>
<keyword evidence="5" id="KW-1185">Reference proteome</keyword>
<feature type="domain" description="Zn(2)-C6 fungal-type" evidence="3">
    <location>
        <begin position="4"/>
        <end position="36"/>
    </location>
</feature>
<evidence type="ECO:0000256" key="1">
    <source>
        <dbReference type="ARBA" id="ARBA00023242"/>
    </source>
</evidence>
<reference evidence="4 5" key="1">
    <citation type="journal article" date="2019" name="PLoS Genet.">
        <title>Convergent evolution of linked mating-type loci in basidiomycete fungi.</title>
        <authorList>
            <person name="Sun S."/>
            <person name="Coelho M.A."/>
            <person name="Heitman J."/>
            <person name="Nowrousian M."/>
        </authorList>
    </citation>
    <scope>NUCLEOTIDE SEQUENCE [LARGE SCALE GENOMIC DNA]</scope>
    <source>
        <strain evidence="4 5">CBS 4282</strain>
    </source>
</reference>